<dbReference type="InterPro" id="IPR015847">
    <property type="entry name" value="ExoRNase_PH_dom2"/>
</dbReference>
<dbReference type="RefSeq" id="XP_002175205.1">
    <property type="nucleotide sequence ID" value="XM_002175169.2"/>
</dbReference>
<dbReference type="GO" id="GO:0035925">
    <property type="term" value="F:mRNA 3'-UTR AU-rich region binding"/>
    <property type="evidence" value="ECO:0000318"/>
    <property type="project" value="GO_Central"/>
</dbReference>
<dbReference type="EMBL" id="KE651167">
    <property type="protein sequence ID" value="EEB08912.1"/>
    <property type="molecule type" value="Genomic_DNA"/>
</dbReference>
<dbReference type="VEuPathDB" id="FungiDB:SJAG_04084"/>
<evidence type="ECO:0000256" key="3">
    <source>
        <dbReference type="ARBA" id="ARBA00006678"/>
    </source>
</evidence>
<dbReference type="Pfam" id="PF01138">
    <property type="entry name" value="RNase_PH"/>
    <property type="match status" value="1"/>
</dbReference>
<dbReference type="InterPro" id="IPR020568">
    <property type="entry name" value="Ribosomal_Su5_D2-typ_SF"/>
</dbReference>
<dbReference type="InterPro" id="IPR027408">
    <property type="entry name" value="PNPase/RNase_PH_dom_sf"/>
</dbReference>
<evidence type="ECO:0000259" key="11">
    <source>
        <dbReference type="Pfam" id="PF03725"/>
    </source>
</evidence>
<dbReference type="GeneID" id="7047608"/>
<evidence type="ECO:0000313" key="14">
    <source>
        <dbReference type="Proteomes" id="UP000001744"/>
    </source>
</evidence>
<dbReference type="JaponicusDB" id="SJAG_04084">
    <property type="gene designation" value="rrp43"/>
</dbReference>
<dbReference type="InterPro" id="IPR050590">
    <property type="entry name" value="Exosome_comp_Rrp42_subfam"/>
</dbReference>
<keyword evidence="8" id="KW-0539">Nucleus</keyword>
<dbReference type="GO" id="GO:0005730">
    <property type="term" value="C:nucleolus"/>
    <property type="evidence" value="ECO:0007669"/>
    <property type="project" value="UniProtKB-SubCell"/>
</dbReference>
<organism evidence="12 14">
    <name type="scientific">Schizosaccharomyces japonicus (strain yFS275 / FY16936)</name>
    <name type="common">Fission yeast</name>
    <dbReference type="NCBI Taxonomy" id="402676"/>
    <lineage>
        <taxon>Eukaryota</taxon>
        <taxon>Fungi</taxon>
        <taxon>Dikarya</taxon>
        <taxon>Ascomycota</taxon>
        <taxon>Taphrinomycotina</taxon>
        <taxon>Schizosaccharomycetes</taxon>
        <taxon>Schizosaccharomycetales</taxon>
        <taxon>Schizosaccharomycetaceae</taxon>
        <taxon>Schizosaccharomyces</taxon>
    </lineage>
</organism>
<dbReference type="GO" id="GO:0034476">
    <property type="term" value="P:U5 snRNA 3'-end processing"/>
    <property type="evidence" value="ECO:0000318"/>
    <property type="project" value="GO_Central"/>
</dbReference>
<dbReference type="FunFam" id="3.30.230.70:FF:000017">
    <property type="entry name" value="Exosome complex component Rrp42"/>
    <property type="match status" value="1"/>
</dbReference>
<dbReference type="SUPFAM" id="SSF55666">
    <property type="entry name" value="Ribonuclease PH domain 2-like"/>
    <property type="match status" value="1"/>
</dbReference>
<keyword evidence="6" id="KW-0271">Exosome</keyword>
<comment type="similarity">
    <text evidence="3">Belongs to the RNase PH family.</text>
</comment>
<dbReference type="HOGENOM" id="CLU_038194_3_1_1"/>
<accession>B6K5V8</accession>
<dbReference type="InterPro" id="IPR036345">
    <property type="entry name" value="ExoRNase_PH_dom2_sf"/>
</dbReference>
<dbReference type="PANTHER" id="PTHR11097:SF9">
    <property type="entry name" value="EXOSOME COMPLEX COMPONENT RRP43"/>
    <property type="match status" value="1"/>
</dbReference>
<dbReference type="STRING" id="402676.B6K5V8"/>
<dbReference type="GO" id="GO:0034475">
    <property type="term" value="P:U4 snRNA 3'-end processing"/>
    <property type="evidence" value="ECO:0000318"/>
    <property type="project" value="GO_Central"/>
</dbReference>
<dbReference type="GO" id="GO:0016075">
    <property type="term" value="P:rRNA catabolic process"/>
    <property type="evidence" value="ECO:0000318"/>
    <property type="project" value="GO_Central"/>
</dbReference>
<dbReference type="GO" id="GO:0071035">
    <property type="term" value="P:nuclear polyadenylation-dependent rRNA catabolic process"/>
    <property type="evidence" value="ECO:0000318"/>
    <property type="project" value="GO_Central"/>
</dbReference>
<dbReference type="InterPro" id="IPR001247">
    <property type="entry name" value="ExoRNase_PH_dom1"/>
</dbReference>
<dbReference type="GO" id="GO:0071028">
    <property type="term" value="P:nuclear mRNA surveillance"/>
    <property type="evidence" value="ECO:0000318"/>
    <property type="project" value="GO_Central"/>
</dbReference>
<dbReference type="OMA" id="EIKAFWV"/>
<reference evidence="12 14" key="1">
    <citation type="journal article" date="2011" name="Science">
        <title>Comparative functional genomics of the fission yeasts.</title>
        <authorList>
            <person name="Rhind N."/>
            <person name="Chen Z."/>
            <person name="Yassour M."/>
            <person name="Thompson D.A."/>
            <person name="Haas B.J."/>
            <person name="Habib N."/>
            <person name="Wapinski I."/>
            <person name="Roy S."/>
            <person name="Lin M.F."/>
            <person name="Heiman D.I."/>
            <person name="Young S.K."/>
            <person name="Furuya K."/>
            <person name="Guo Y."/>
            <person name="Pidoux A."/>
            <person name="Chen H.M."/>
            <person name="Robbertse B."/>
            <person name="Goldberg J.M."/>
            <person name="Aoki K."/>
            <person name="Bayne E.H."/>
            <person name="Berlin A.M."/>
            <person name="Desjardins C.A."/>
            <person name="Dobbs E."/>
            <person name="Dukaj L."/>
            <person name="Fan L."/>
            <person name="FitzGerald M.G."/>
            <person name="French C."/>
            <person name="Gujja S."/>
            <person name="Hansen K."/>
            <person name="Keifenheim D."/>
            <person name="Levin J.Z."/>
            <person name="Mosher R.A."/>
            <person name="Mueller C.A."/>
            <person name="Pfiffner J."/>
            <person name="Priest M."/>
            <person name="Russ C."/>
            <person name="Smialowska A."/>
            <person name="Swoboda P."/>
            <person name="Sykes S.M."/>
            <person name="Vaughn M."/>
            <person name="Vengrova S."/>
            <person name="Yoder R."/>
            <person name="Zeng Q."/>
            <person name="Allshire R."/>
            <person name="Baulcombe D."/>
            <person name="Birren B.W."/>
            <person name="Brown W."/>
            <person name="Ekwall K."/>
            <person name="Kellis M."/>
            <person name="Leatherwood J."/>
            <person name="Levin H."/>
            <person name="Margalit H."/>
            <person name="Martienssen R."/>
            <person name="Nieduszynski C.A."/>
            <person name="Spatafora J.W."/>
            <person name="Friedman N."/>
            <person name="Dalgaard J.Z."/>
            <person name="Baumann P."/>
            <person name="Niki H."/>
            <person name="Regev A."/>
            <person name="Nusbaum C."/>
        </authorList>
    </citation>
    <scope>NUCLEOTIDE SEQUENCE [LARGE SCALE GENOMIC DNA]</scope>
    <source>
        <strain evidence="14">yFS275 / FY16936</strain>
    </source>
</reference>
<keyword evidence="4" id="KW-0963">Cytoplasm</keyword>
<dbReference type="Gene3D" id="3.30.230.70">
    <property type="entry name" value="GHMP Kinase, N-terminal domain"/>
    <property type="match status" value="1"/>
</dbReference>
<keyword evidence="14" id="KW-1185">Reference proteome</keyword>
<proteinExistence type="inferred from homology"/>
<evidence type="ECO:0000256" key="5">
    <source>
        <dbReference type="ARBA" id="ARBA00022552"/>
    </source>
</evidence>
<dbReference type="PANTHER" id="PTHR11097">
    <property type="entry name" value="EXOSOME COMPLEX EXONUCLEASE RIBOSOMAL RNA PROCESSING PROTEIN"/>
    <property type="match status" value="1"/>
</dbReference>
<dbReference type="Pfam" id="PF03725">
    <property type="entry name" value="RNase_PH_C"/>
    <property type="match status" value="1"/>
</dbReference>
<evidence type="ECO:0000256" key="8">
    <source>
        <dbReference type="ARBA" id="ARBA00023242"/>
    </source>
</evidence>
<evidence type="ECO:0000256" key="6">
    <source>
        <dbReference type="ARBA" id="ARBA00022835"/>
    </source>
</evidence>
<evidence type="ECO:0000256" key="9">
    <source>
        <dbReference type="ARBA" id="ARBA00030617"/>
    </source>
</evidence>
<evidence type="ECO:0000256" key="2">
    <source>
        <dbReference type="ARBA" id="ARBA00004604"/>
    </source>
</evidence>
<evidence type="ECO:0000256" key="4">
    <source>
        <dbReference type="ARBA" id="ARBA00022490"/>
    </source>
</evidence>
<dbReference type="GO" id="GO:0000177">
    <property type="term" value="C:cytoplasmic exosome (RNase complex)"/>
    <property type="evidence" value="ECO:0000318"/>
    <property type="project" value="GO_Central"/>
</dbReference>
<dbReference type="AlphaFoldDB" id="B6K5V8"/>
<dbReference type="GO" id="GO:0000176">
    <property type="term" value="C:nuclear exosome (RNase complex)"/>
    <property type="evidence" value="ECO:0000318"/>
    <property type="project" value="GO_Central"/>
</dbReference>
<evidence type="ECO:0000313" key="13">
    <source>
        <dbReference type="JaponicusDB" id="SJAG_04084"/>
    </source>
</evidence>
<sequence>MSDVKPLSFPPSIYKSIAPGQYLQHFLDNQVRPDGRTVSEFRPRVVNTQCISTADGSCIVRAGESVFVCGIKAEIAEPELEAPSRGWIVPNVEMGPLCNGKFKPGPPRELAQVVSEQMNQVLEQTCLVPLESLCIREKKAAWCLYADIVCLNYDGNAFDCAWKALMHALETTRLPAVVWDEDEERVVCVHDERAKHPLALSSHIESFSWTVFGNCVLADPTDDEESLCVERLTIMLDNAGRICKLVKMGGTHIQKGLLKGCLQIAKEHVLSLTA</sequence>
<dbReference type="Proteomes" id="UP000001744">
    <property type="component" value="Unassembled WGS sequence"/>
</dbReference>
<gene>
    <name evidence="13" type="primary">rrp43</name>
    <name evidence="12" type="ORF">SJAG_04084</name>
</gene>
<evidence type="ECO:0000256" key="7">
    <source>
        <dbReference type="ARBA" id="ARBA00022884"/>
    </source>
</evidence>
<name>B6K5V8_SCHJY</name>
<feature type="domain" description="Exoribonuclease phosphorolytic" evidence="11">
    <location>
        <begin position="208"/>
        <end position="267"/>
    </location>
</feature>
<evidence type="ECO:0000313" key="12">
    <source>
        <dbReference type="EMBL" id="EEB08912.1"/>
    </source>
</evidence>
<evidence type="ECO:0000256" key="1">
    <source>
        <dbReference type="ARBA" id="ARBA00004496"/>
    </source>
</evidence>
<evidence type="ECO:0000259" key="10">
    <source>
        <dbReference type="Pfam" id="PF01138"/>
    </source>
</evidence>
<dbReference type="GO" id="GO:0071038">
    <property type="term" value="P:TRAMP-dependent tRNA surveillance pathway"/>
    <property type="evidence" value="ECO:0000318"/>
    <property type="project" value="GO_Central"/>
</dbReference>
<comment type="subcellular location">
    <subcellularLocation>
        <location evidence="1">Cytoplasm</location>
    </subcellularLocation>
    <subcellularLocation>
        <location evidence="2">Nucleus</location>
        <location evidence="2">Nucleolus</location>
    </subcellularLocation>
</comment>
<keyword evidence="5" id="KW-0698">rRNA processing</keyword>
<protein>
    <recommendedName>
        <fullName evidence="9">Ribosomal RNA-processing protein 43</fullName>
    </recommendedName>
</protein>
<dbReference type="GO" id="GO:0000467">
    <property type="term" value="P:exonucleolytic trimming to generate mature 3'-end of 5.8S rRNA from tricistronic rRNA transcript (SSU-rRNA, 5.8S rRNA, LSU-rRNA)"/>
    <property type="evidence" value="ECO:0000318"/>
    <property type="project" value="GO_Central"/>
</dbReference>
<feature type="domain" description="Exoribonuclease phosphorolytic" evidence="10">
    <location>
        <begin position="40"/>
        <end position="175"/>
    </location>
</feature>
<dbReference type="GO" id="GO:0034473">
    <property type="term" value="P:U1 snRNA 3'-end processing"/>
    <property type="evidence" value="ECO:0000318"/>
    <property type="project" value="GO_Central"/>
</dbReference>
<dbReference type="eggNOG" id="KOG1613">
    <property type="taxonomic scope" value="Eukaryota"/>
</dbReference>
<keyword evidence="7" id="KW-0694">RNA-binding</keyword>
<dbReference type="SUPFAM" id="SSF54211">
    <property type="entry name" value="Ribosomal protein S5 domain 2-like"/>
    <property type="match status" value="1"/>
</dbReference>